<dbReference type="Pfam" id="PF19952">
    <property type="entry name" value="DUF6414"/>
    <property type="match status" value="1"/>
</dbReference>
<gene>
    <name evidence="1" type="ORF">N495_08860</name>
</gene>
<organism evidence="1 2">
    <name type="scientific">Clostridium botulinum B2 450</name>
    <dbReference type="NCBI Taxonomy" id="1379739"/>
    <lineage>
        <taxon>Bacteria</taxon>
        <taxon>Bacillati</taxon>
        <taxon>Bacillota</taxon>
        <taxon>Clostridia</taxon>
        <taxon>Eubacteriales</taxon>
        <taxon>Clostridiaceae</taxon>
        <taxon>Clostridium</taxon>
    </lineage>
</organism>
<comment type="caution">
    <text evidence="1">The sequence shown here is derived from an EMBL/GenBank/DDBJ whole genome shotgun (WGS) entry which is preliminary data.</text>
</comment>
<dbReference type="Proteomes" id="UP000032250">
    <property type="component" value="Unassembled WGS sequence"/>
</dbReference>
<dbReference type="AlphaFoldDB" id="A0A0D0ZYT1"/>
<evidence type="ECO:0000313" key="2">
    <source>
        <dbReference type="Proteomes" id="UP000032250"/>
    </source>
</evidence>
<dbReference type="RefSeq" id="WP_042385028.1">
    <property type="nucleotide sequence ID" value="NZ_JXSU01000007.1"/>
</dbReference>
<sequence length="324" mass="37559">MISMPIYLNKMLIQDLHSILINGYLQSTSIKYITDKTDSVRLQKGMEKRCRNEDTYSKKKNKFHNREKSICNKDKESLSIKCNSLSDESNIMGSLDGKNTNIREFGITKIYTTFHLFHNLKNMMMNQNMIKQITEKDIINNNIDCGDYVEFEANMDTICIVSQLSCIIDTMECYDVNKLDYLLQEKSKLDESHFMNNYNVVLKELKNLNENLNSYNTRDIVVRLKNCSGVLTVNTNNFSEENPYMYDMAYCNCKILCKVVKIAQSQDKIDLLRKTRMSGYYNKFLKSITPHLKLLNDNDIITLNNIITSIQGPAIQALPIAIYV</sequence>
<name>A0A0D0ZYT1_CLOBO</name>
<dbReference type="OrthoDB" id="1900745at2"/>
<evidence type="ECO:0000313" key="1">
    <source>
        <dbReference type="EMBL" id="KIS23698.1"/>
    </source>
</evidence>
<dbReference type="HOGENOM" id="CLU_074306_0_0_9"/>
<dbReference type="InterPro" id="IPR045633">
    <property type="entry name" value="DUF6414"/>
</dbReference>
<reference evidence="1 2" key="1">
    <citation type="submission" date="2014-06" db="EMBL/GenBank/DDBJ databases">
        <title>Genome characterization of distinct group I Clostridium botulinum lineages.</title>
        <authorList>
            <person name="Giordani F."/>
            <person name="Anselmo A."/>
            <person name="Fillo S."/>
            <person name="Palozzi A.M."/>
            <person name="Fortunato A."/>
            <person name="Gentile B."/>
            <person name="Ciammaruconi A."/>
            <person name="Anniballi F."/>
            <person name="De Medici D."/>
            <person name="Lista F."/>
        </authorList>
    </citation>
    <scope>NUCLEOTIDE SEQUENCE [LARGE SCALE GENOMIC DNA]</scope>
    <source>
        <strain evidence="1 2">B2 450</strain>
    </source>
</reference>
<proteinExistence type="predicted"/>
<dbReference type="PATRIC" id="fig|1379739.3.peg.2126"/>
<protein>
    <submittedName>
        <fullName evidence="1">Uncharacterized protein</fullName>
    </submittedName>
</protein>
<dbReference type="EMBL" id="JXSU01000007">
    <property type="protein sequence ID" value="KIS23698.1"/>
    <property type="molecule type" value="Genomic_DNA"/>
</dbReference>
<accession>A0A0D0ZYT1</accession>